<feature type="compositionally biased region" description="Polar residues" evidence="1">
    <location>
        <begin position="131"/>
        <end position="153"/>
    </location>
</feature>
<name>A0ABR3D3R3_NEUIN</name>
<feature type="region of interest" description="Disordered" evidence="1">
    <location>
        <begin position="74"/>
        <end position="117"/>
    </location>
</feature>
<comment type="caution">
    <text evidence="2">The sequence shown here is derived from an EMBL/GenBank/DDBJ whole genome shotgun (WGS) entry which is preliminary data.</text>
</comment>
<organism evidence="2 3">
    <name type="scientific">Neurospora intermedia</name>
    <dbReference type="NCBI Taxonomy" id="5142"/>
    <lineage>
        <taxon>Eukaryota</taxon>
        <taxon>Fungi</taxon>
        <taxon>Dikarya</taxon>
        <taxon>Ascomycota</taxon>
        <taxon>Pezizomycotina</taxon>
        <taxon>Sordariomycetes</taxon>
        <taxon>Sordariomycetidae</taxon>
        <taxon>Sordariales</taxon>
        <taxon>Sordariaceae</taxon>
        <taxon>Neurospora</taxon>
    </lineage>
</organism>
<dbReference type="EMBL" id="JAVLET010000013">
    <property type="protein sequence ID" value="KAL0466326.1"/>
    <property type="molecule type" value="Genomic_DNA"/>
</dbReference>
<dbReference type="Proteomes" id="UP001451303">
    <property type="component" value="Unassembled WGS sequence"/>
</dbReference>
<evidence type="ECO:0000313" key="2">
    <source>
        <dbReference type="EMBL" id="KAL0466326.1"/>
    </source>
</evidence>
<protein>
    <submittedName>
        <fullName evidence="2">Uncharacterized protein</fullName>
    </submittedName>
</protein>
<feature type="region of interest" description="Disordered" evidence="1">
    <location>
        <begin position="131"/>
        <end position="166"/>
    </location>
</feature>
<accession>A0ABR3D3R3</accession>
<keyword evidence="3" id="KW-1185">Reference proteome</keyword>
<evidence type="ECO:0000256" key="1">
    <source>
        <dbReference type="SAM" id="MobiDB-lite"/>
    </source>
</evidence>
<reference evidence="2 3" key="1">
    <citation type="submission" date="2023-09" db="EMBL/GenBank/DDBJ databases">
        <title>Multi-omics analysis of a traditional fermented food reveals byproduct-associated fungal strains for waste-to-food upcycling.</title>
        <authorList>
            <consortium name="Lawrence Berkeley National Laboratory"/>
            <person name="Rekdal V.M."/>
            <person name="Villalobos-Escobedo J.M."/>
            <person name="Rodriguez-Valeron N."/>
            <person name="Garcia M.O."/>
            <person name="Vasquez D.P."/>
            <person name="Damayanti I."/>
            <person name="Sorensen P.M."/>
            <person name="Baidoo E.E."/>
            <person name="De Carvalho A.C."/>
            <person name="Riley R."/>
            <person name="Lipzen A."/>
            <person name="He G."/>
            <person name="Yan M."/>
            <person name="Haridas S."/>
            <person name="Daum C."/>
            <person name="Yoshinaga Y."/>
            <person name="Ng V."/>
            <person name="Grigoriev I.V."/>
            <person name="Munk R."/>
            <person name="Nuraida L."/>
            <person name="Wijaya C.H."/>
            <person name="Morales P.-C."/>
            <person name="Keasling J.D."/>
        </authorList>
    </citation>
    <scope>NUCLEOTIDE SEQUENCE [LARGE SCALE GENOMIC DNA]</scope>
    <source>
        <strain evidence="2 3">FGSC 2613</strain>
    </source>
</reference>
<evidence type="ECO:0000313" key="3">
    <source>
        <dbReference type="Proteomes" id="UP001451303"/>
    </source>
</evidence>
<sequence length="166" mass="18586">MSNYAATMLPLQGPYPKFISKAIQLHSMPPPKPSFSCKTTTPSMQPRYALYPKYSSKALNQPCCPNHTSEALVHPNLQPNAQPNVHPYVQPNIQNAYPKHLSTEDPQSTDRPKFSTKCSTQFPTKCLTQVLNQMTNPNLQPNDQPKLQPNDQTIYPKKETNGVPSP</sequence>
<proteinExistence type="predicted"/>
<gene>
    <name evidence="2" type="ORF">QR685DRAFT_536196</name>
</gene>